<protein>
    <submittedName>
        <fullName evidence="1">Uncharacterized protein</fullName>
    </submittedName>
</protein>
<name>A0ACC2L676_PERAE</name>
<dbReference type="Proteomes" id="UP001234297">
    <property type="component" value="Chromosome 7"/>
</dbReference>
<comment type="caution">
    <text evidence="1">The sequence shown here is derived from an EMBL/GenBank/DDBJ whole genome shotgun (WGS) entry which is preliminary data.</text>
</comment>
<accession>A0ACC2L676</accession>
<dbReference type="EMBL" id="CM056815">
    <property type="protein sequence ID" value="KAJ8628944.1"/>
    <property type="molecule type" value="Genomic_DNA"/>
</dbReference>
<reference evidence="1 2" key="1">
    <citation type="journal article" date="2022" name="Hortic Res">
        <title>A haplotype resolved chromosomal level avocado genome allows analysis of novel avocado genes.</title>
        <authorList>
            <person name="Nath O."/>
            <person name="Fletcher S.J."/>
            <person name="Hayward A."/>
            <person name="Shaw L.M."/>
            <person name="Masouleh A.K."/>
            <person name="Furtado A."/>
            <person name="Henry R.J."/>
            <person name="Mitter N."/>
        </authorList>
    </citation>
    <scope>NUCLEOTIDE SEQUENCE [LARGE SCALE GENOMIC DNA]</scope>
    <source>
        <strain evidence="2">cv. Hass</strain>
    </source>
</reference>
<sequence>MLIDLSWSGHSIGANPNPAKKNQSSSPSVSKLFQSLKHAKKADCFLVLINEANSLLVCMATKVKEGANGKERRGPSHSTPENVHIPNGRRTPRPSGASSPGRDNTTPLDKSTPRYLKTTASSTNEPNKLRKKPPSITVTVNSLTRKKSLEKPPSPTPSQRTPTLSSPRERLLKPSSPSPKTAISPKPVSDKTPKTLRNGRVQQPPLKPTKTIKRETSLKKRETKASPTATAHAANGHHVAGKLASLPDEQEDREADGITLDMFTSDGEEQYINEIQPIDYVDVDLYISDSSNRFEASETSSLAEELSDFAAAEEEGNKKNEEKEPRENPECEDGKLPQQLEDNPDVTDTLEQINVEKEEEHKSKIAENESLEFKERDVGIIEEPKRETEEKKPRRQGSHGRRESQAYNDVIEETASKLVEERKSRVKALVGAFETVISFEGQGGQ</sequence>
<proteinExistence type="predicted"/>
<evidence type="ECO:0000313" key="2">
    <source>
        <dbReference type="Proteomes" id="UP001234297"/>
    </source>
</evidence>
<evidence type="ECO:0000313" key="1">
    <source>
        <dbReference type="EMBL" id="KAJ8628944.1"/>
    </source>
</evidence>
<gene>
    <name evidence="1" type="ORF">MRB53_022267</name>
</gene>
<organism evidence="1 2">
    <name type="scientific">Persea americana</name>
    <name type="common">Avocado</name>
    <dbReference type="NCBI Taxonomy" id="3435"/>
    <lineage>
        <taxon>Eukaryota</taxon>
        <taxon>Viridiplantae</taxon>
        <taxon>Streptophyta</taxon>
        <taxon>Embryophyta</taxon>
        <taxon>Tracheophyta</taxon>
        <taxon>Spermatophyta</taxon>
        <taxon>Magnoliopsida</taxon>
        <taxon>Magnoliidae</taxon>
        <taxon>Laurales</taxon>
        <taxon>Lauraceae</taxon>
        <taxon>Persea</taxon>
    </lineage>
</organism>
<keyword evidence="2" id="KW-1185">Reference proteome</keyword>